<protein>
    <recommendedName>
        <fullName evidence="4">CHAT domain-containing protein</fullName>
    </recommendedName>
</protein>
<gene>
    <name evidence="2" type="ORF">ACFQGO_38135</name>
</gene>
<feature type="compositionally biased region" description="Gly residues" evidence="1">
    <location>
        <begin position="210"/>
        <end position="228"/>
    </location>
</feature>
<evidence type="ECO:0008006" key="4">
    <source>
        <dbReference type="Google" id="ProtNLM"/>
    </source>
</evidence>
<evidence type="ECO:0000313" key="3">
    <source>
        <dbReference type="Proteomes" id="UP001596112"/>
    </source>
</evidence>
<evidence type="ECO:0000313" key="2">
    <source>
        <dbReference type="EMBL" id="MFC5813257.1"/>
    </source>
</evidence>
<keyword evidence="3" id="KW-1185">Reference proteome</keyword>
<feature type="compositionally biased region" description="Low complexity" evidence="1">
    <location>
        <begin position="277"/>
        <end position="292"/>
    </location>
</feature>
<accession>A0ABW1BJN5</accession>
<proteinExistence type="predicted"/>
<evidence type="ECO:0000256" key="1">
    <source>
        <dbReference type="SAM" id="MobiDB-lite"/>
    </source>
</evidence>
<dbReference type="RefSeq" id="WP_272173261.1">
    <property type="nucleotide sequence ID" value="NZ_JAQOSL010000091.1"/>
</dbReference>
<dbReference type="Proteomes" id="UP001596112">
    <property type="component" value="Unassembled WGS sequence"/>
</dbReference>
<feature type="region of interest" description="Disordered" evidence="1">
    <location>
        <begin position="268"/>
        <end position="306"/>
    </location>
</feature>
<feature type="region of interest" description="Disordered" evidence="1">
    <location>
        <begin position="205"/>
        <end position="232"/>
    </location>
</feature>
<sequence length="1092" mass="114624">MSARHAAARLAGLWPRLPVLAGSDWLVLRPRWMAEIRAMAAAADDEERAGIAGRLSALAQELPDIRALLNERDGDDEPAWADVARALSEAADPGGRFDRASHVVAETLGEYADGRRITDTLLAAGVAAALGLGADALAEPGQWQAAGPFGERPSILNGSVPRLVPWTDPLPWLTERPDEAQWVADTWQLAVGARPGVRLLLAAETDGNDGDSGNGWSDGTGEGGGTGRGRGRAEAAAVLSMGTGVASVLYGTQATDASEVPRWSWPLRLTVSPGTSPAAPQRQQPADATPAAPRRHEPPGTAPAPSPLRQELLAAAEAKAGLITPVAASGRWSRTSLLLVPHAGGGDAPRRPGGPHATAVVVVSESPELVPAYGELRSLAIRHRAAVAAAAHPGPSPRRWLEVLLDRLSQDLPLDMALHGAAEECGALPPVVVADPVLLDSTRIRPVLAAAPPEVIQRSEEARVGRALRGGPGSDDTGLALEAAGDLRVAAHRARRVPARFLRADVVEPDGTTPTAGIVPYGTFHVRVLLAADPGARPGEHAFPADALPPGRAHRLTVVATDLTPEPGHGRAEAQEIELPGDGDSTRAHLRFTAGAEGTDVRIRIAVLYGSRLLQTGLLSGRVGAQDPPVFLVEAVVRARTDELDLARTHDAALLVDRTAHGLPVVTARTEAFVHHSASHDLRRTTEVLLSGLRKLISGADRFDGYASPEFAELLIQLARLGRRLRKTLFAGDWESDGLVRELRRARSISVFSAGPEAILPVELIYDRELDTAPGRSLRLCAHAPSLVDRVDNGDTANTANTVNAGNARDHAGNEGGEDCAGCPERDDRATVCPFGFWGASKVIERHVRRGSADPRFALAVSPDIDRHACDLVPVCAAASARADHNDVHAWTTAAAALADEEPEAVRLAADWTGLNVLVHKLRERNTPPGAVLLFPHSEEDADGITVLSLGEGDEVDVVDGLEFLFAGDGGPEPVVLLLGCATAGGSTLFSDASSTLLTDGAPGVVATAVPVLGRHIVPVGVRLLTELRAAAAETSGSPLGEALLRARRKLLTDGDACVLALVGFGDTDWELRATRAAMVTRAAPDDREETS</sequence>
<reference evidence="3" key="1">
    <citation type="journal article" date="2019" name="Int. J. Syst. Evol. Microbiol.">
        <title>The Global Catalogue of Microorganisms (GCM) 10K type strain sequencing project: providing services to taxonomists for standard genome sequencing and annotation.</title>
        <authorList>
            <consortium name="The Broad Institute Genomics Platform"/>
            <consortium name="The Broad Institute Genome Sequencing Center for Infectious Disease"/>
            <person name="Wu L."/>
            <person name="Ma J."/>
        </authorList>
    </citation>
    <scope>NUCLEOTIDE SEQUENCE [LARGE SCALE GENOMIC DNA]</scope>
    <source>
        <strain evidence="3">JCM 9918</strain>
    </source>
</reference>
<organism evidence="2 3">
    <name type="scientific">Streptomyces heilongjiangensis</name>
    <dbReference type="NCBI Taxonomy" id="945052"/>
    <lineage>
        <taxon>Bacteria</taxon>
        <taxon>Bacillati</taxon>
        <taxon>Actinomycetota</taxon>
        <taxon>Actinomycetes</taxon>
        <taxon>Kitasatosporales</taxon>
        <taxon>Streptomycetaceae</taxon>
        <taxon>Streptomyces</taxon>
    </lineage>
</organism>
<name>A0ABW1BJN5_9ACTN</name>
<comment type="caution">
    <text evidence="2">The sequence shown here is derived from an EMBL/GenBank/DDBJ whole genome shotgun (WGS) entry which is preliminary data.</text>
</comment>
<dbReference type="EMBL" id="JBHSNZ010000060">
    <property type="protein sequence ID" value="MFC5813257.1"/>
    <property type="molecule type" value="Genomic_DNA"/>
</dbReference>